<dbReference type="AlphaFoldDB" id="X6NS45"/>
<reference evidence="2 3" key="1">
    <citation type="journal article" date="2013" name="Curr. Biol.">
        <title>The Genome of the Foraminiferan Reticulomyxa filosa.</title>
        <authorList>
            <person name="Glockner G."/>
            <person name="Hulsmann N."/>
            <person name="Schleicher M."/>
            <person name="Noegel A.A."/>
            <person name="Eichinger L."/>
            <person name="Gallinger C."/>
            <person name="Pawlowski J."/>
            <person name="Sierra R."/>
            <person name="Euteneuer U."/>
            <person name="Pillet L."/>
            <person name="Moustafa A."/>
            <person name="Platzer M."/>
            <person name="Groth M."/>
            <person name="Szafranski K."/>
            <person name="Schliwa M."/>
        </authorList>
    </citation>
    <scope>NUCLEOTIDE SEQUENCE [LARGE SCALE GENOMIC DNA]</scope>
</reference>
<dbReference type="Pfam" id="PF04636">
    <property type="entry name" value="PA26"/>
    <property type="match status" value="1"/>
</dbReference>
<dbReference type="OrthoDB" id="337464at2759"/>
<gene>
    <name evidence="2" type="ORF">RFI_08306</name>
</gene>
<dbReference type="InterPro" id="IPR006730">
    <property type="entry name" value="Sestrin"/>
</dbReference>
<accession>X6NS45</accession>
<proteinExistence type="predicted"/>
<feature type="region of interest" description="Disordered" evidence="1">
    <location>
        <begin position="127"/>
        <end position="172"/>
    </location>
</feature>
<evidence type="ECO:0000313" key="2">
    <source>
        <dbReference type="EMBL" id="ETO28821.1"/>
    </source>
</evidence>
<dbReference type="Proteomes" id="UP000023152">
    <property type="component" value="Unassembled WGS sequence"/>
</dbReference>
<protein>
    <submittedName>
        <fullName evidence="2">Uncharacterized protein</fullName>
    </submittedName>
</protein>
<evidence type="ECO:0000313" key="3">
    <source>
        <dbReference type="Proteomes" id="UP000023152"/>
    </source>
</evidence>
<evidence type="ECO:0000256" key="1">
    <source>
        <dbReference type="SAM" id="MobiDB-lite"/>
    </source>
</evidence>
<dbReference type="GO" id="GO:1901031">
    <property type="term" value="P:regulation of response to reactive oxygen species"/>
    <property type="evidence" value="ECO:0007669"/>
    <property type="project" value="InterPro"/>
</dbReference>
<feature type="non-terminal residue" evidence="2">
    <location>
        <position position="213"/>
    </location>
</feature>
<sequence>MLCLFGIPFFKKELVKGKQTSWSVSEIIEAMVIMATFHGLCSFYQGFALSPEFDWYFRNLTQHGIENDFGTPVASLVCAMNRLITHQRLQEKNCCENIHFDKNILQYTKGESTIVCDDIHHDCKGCHEQSEDNHEENGKNNGYDKDNESDETQKHEQNETRSSSIRNKLRRVNQDIPATTVAKNLNSSYIPCLSKSDDEANFHTNAAPATSTH</sequence>
<organism evidence="2 3">
    <name type="scientific">Reticulomyxa filosa</name>
    <dbReference type="NCBI Taxonomy" id="46433"/>
    <lineage>
        <taxon>Eukaryota</taxon>
        <taxon>Sar</taxon>
        <taxon>Rhizaria</taxon>
        <taxon>Retaria</taxon>
        <taxon>Foraminifera</taxon>
        <taxon>Monothalamids</taxon>
        <taxon>Reticulomyxidae</taxon>
        <taxon>Reticulomyxa</taxon>
    </lineage>
</organism>
<dbReference type="GO" id="GO:0005634">
    <property type="term" value="C:nucleus"/>
    <property type="evidence" value="ECO:0007669"/>
    <property type="project" value="InterPro"/>
</dbReference>
<feature type="compositionally biased region" description="Basic and acidic residues" evidence="1">
    <location>
        <begin position="127"/>
        <end position="159"/>
    </location>
</feature>
<name>X6NS45_RETFI</name>
<keyword evidence="3" id="KW-1185">Reference proteome</keyword>
<dbReference type="EMBL" id="ASPP01006437">
    <property type="protein sequence ID" value="ETO28821.1"/>
    <property type="molecule type" value="Genomic_DNA"/>
</dbReference>
<comment type="caution">
    <text evidence="2">The sequence shown here is derived from an EMBL/GenBank/DDBJ whole genome shotgun (WGS) entry which is preliminary data.</text>
</comment>